<reference evidence="1 2" key="1">
    <citation type="journal article" date="2016" name="Microb. Cell Fact.">
        <title>Dissection of exopolysaccharide biosynthesis in Kozakia baliensis.</title>
        <authorList>
            <person name="Brandt J.U."/>
            <person name="Jakob F."/>
            <person name="Behr J."/>
            <person name="Geissler A.J."/>
            <person name="Vogel R.F."/>
        </authorList>
    </citation>
    <scope>NUCLEOTIDE SEQUENCE [LARGE SCALE GENOMIC DNA]</scope>
    <source>
        <strain evidence="1 2">DSM 14400</strain>
        <plasmid evidence="2">Plasmid pkb14400_1</plasmid>
    </source>
</reference>
<dbReference type="InterPro" id="IPR017026">
    <property type="entry name" value="ImuA"/>
</dbReference>
<dbReference type="PIRSF" id="PIRSF034285">
    <property type="entry name" value="UCP034285"/>
    <property type="match status" value="1"/>
</dbReference>
<dbReference type="EMBL" id="CP014675">
    <property type="protein sequence ID" value="AOX18465.1"/>
    <property type="molecule type" value="Genomic_DNA"/>
</dbReference>
<dbReference type="InterPro" id="IPR027417">
    <property type="entry name" value="P-loop_NTPase"/>
</dbReference>
<dbReference type="RefSeq" id="WP_070403946.1">
    <property type="nucleotide sequence ID" value="NZ_CP014675.1"/>
</dbReference>
<protein>
    <recommendedName>
        <fullName evidence="3">Protein ImuA</fullName>
    </recommendedName>
</protein>
<dbReference type="AlphaFoldDB" id="A0A1D8UXT4"/>
<gene>
    <name evidence="1" type="ORF">A0U89_14230</name>
</gene>
<dbReference type="Gene3D" id="3.40.50.300">
    <property type="entry name" value="P-loop containing nucleotide triphosphate hydrolases"/>
    <property type="match status" value="1"/>
</dbReference>
<proteinExistence type="predicted"/>
<accession>A0A1D8UXT4</accession>
<sequence length="270" mass="28473">MAQKTHDTLTLLREQVARLERPPIAPHVSETLPTGTPAIDAHLGGGLRRGTVHEIVGTGADHAIGVRPTRFVASILARATGPIVWVRGAGTDLCLAGLRQLGLSPGRLILVETTPEQVAALAEDILRERGICAMVADITAPMTLTATRRLQLAAEKSGATGFLIHQAKADGRRGKPPPLPASACQTRWRVGAAPCVLPFSPSCRTPLPGPARWQVDLLRQRGGPAASWTLEISDDDATLPLRLASPLADRSVASPTPRHLHLVRSGSAGA</sequence>
<organism evidence="1 2">
    <name type="scientific">Kozakia baliensis</name>
    <dbReference type="NCBI Taxonomy" id="153496"/>
    <lineage>
        <taxon>Bacteria</taxon>
        <taxon>Pseudomonadati</taxon>
        <taxon>Pseudomonadota</taxon>
        <taxon>Alphaproteobacteria</taxon>
        <taxon>Acetobacterales</taxon>
        <taxon>Acetobacteraceae</taxon>
        <taxon>Kozakia</taxon>
    </lineage>
</organism>
<evidence type="ECO:0008006" key="3">
    <source>
        <dbReference type="Google" id="ProtNLM"/>
    </source>
</evidence>
<dbReference type="eggNOG" id="COG4544">
    <property type="taxonomic scope" value="Bacteria"/>
</dbReference>
<name>A0A1D8UXT4_9PROT</name>
<evidence type="ECO:0000313" key="1">
    <source>
        <dbReference type="EMBL" id="AOX18465.1"/>
    </source>
</evidence>
<dbReference type="OrthoDB" id="7202530at2"/>
<keyword evidence="1" id="KW-0614">Plasmid</keyword>
<evidence type="ECO:0000313" key="2">
    <source>
        <dbReference type="Proteomes" id="UP000179145"/>
    </source>
</evidence>
<dbReference type="KEGG" id="kba:A0U89_14230"/>
<geneLocation type="plasmid" evidence="2">
    <name>pkb14400_1</name>
</geneLocation>
<keyword evidence="2" id="KW-1185">Reference proteome</keyword>
<dbReference type="Proteomes" id="UP000179145">
    <property type="component" value="Plasmid pKB14400_1"/>
</dbReference>
<dbReference type="SUPFAM" id="SSF52540">
    <property type="entry name" value="P-loop containing nucleoside triphosphate hydrolases"/>
    <property type="match status" value="1"/>
</dbReference>